<name>A0A224XFC4_9SCOR</name>
<dbReference type="InterPro" id="IPR011390">
    <property type="entry name" value="IGFBP_rP_mac25"/>
</dbReference>
<keyword evidence="4" id="KW-1015">Disulfide bond</keyword>
<feature type="chain" id="PRO_5011911156" evidence="5">
    <location>
        <begin position="22"/>
        <end position="96"/>
    </location>
</feature>
<dbReference type="PANTHER" id="PTHR14186">
    <property type="entry name" value="INSULIN-LIKE GROWTH FACTOR BINDING PROTEIN-RELATED"/>
    <property type="match status" value="1"/>
</dbReference>
<dbReference type="GO" id="GO:0001558">
    <property type="term" value="P:regulation of cell growth"/>
    <property type="evidence" value="ECO:0007669"/>
    <property type="project" value="InterPro"/>
</dbReference>
<dbReference type="GO" id="GO:0005576">
    <property type="term" value="C:extracellular region"/>
    <property type="evidence" value="ECO:0007669"/>
    <property type="project" value="UniProtKB-SubCell"/>
</dbReference>
<evidence type="ECO:0000259" key="6">
    <source>
        <dbReference type="PROSITE" id="PS51323"/>
    </source>
</evidence>
<dbReference type="PROSITE" id="PS51257">
    <property type="entry name" value="PROKAR_LIPOPROTEIN"/>
    <property type="match status" value="1"/>
</dbReference>
<evidence type="ECO:0000256" key="2">
    <source>
        <dbReference type="ARBA" id="ARBA00022525"/>
    </source>
</evidence>
<dbReference type="GO" id="GO:0005520">
    <property type="term" value="F:insulin-like growth factor binding"/>
    <property type="evidence" value="ECO:0007669"/>
    <property type="project" value="InterPro"/>
</dbReference>
<dbReference type="PROSITE" id="PS51323">
    <property type="entry name" value="IGFBP_N_2"/>
    <property type="match status" value="1"/>
</dbReference>
<dbReference type="EMBL" id="GFBG01000105">
    <property type="protein sequence ID" value="JAW07062.1"/>
    <property type="molecule type" value="Transcribed_RNA"/>
</dbReference>
<feature type="domain" description="IGFBP N-terminal" evidence="6">
    <location>
        <begin position="20"/>
        <end position="93"/>
    </location>
</feature>
<sequence length="96" mass="10240">MASKFCLIIFVMLGVFMGVLSLSCRPCGTYPCPPTPENCPVGIVTGVCNCCFKCAKAENEICGGAWNRKGKCGSGLKCIKDSEPHGNGICRKTPKY</sequence>
<dbReference type="Gene3D" id="4.10.40.20">
    <property type="match status" value="1"/>
</dbReference>
<reference evidence="7" key="1">
    <citation type="submission" date="2016-10" db="EMBL/GenBank/DDBJ databases">
        <title>Venom proteomic and venom gland transcriptomic analyses of the scorpion Megacormus gertschi Diaz-Najera, 1966 (Scorpiones: Euscorpiidae: Megacorminae).</title>
        <authorList>
            <person name="Santibanez-Lopez C.E."/>
            <person name="Cid-Uribe J.I."/>
            <person name="Zamudio F.Z."/>
            <person name="Batista C.V."/>
            <person name="Ortiz E."/>
            <person name="Possani L.D."/>
        </authorList>
    </citation>
    <scope>NUCLEOTIDE SEQUENCE</scope>
    <source>
        <tissue evidence="7">Venom gland</tissue>
    </source>
</reference>
<accession>A0A224XFC4</accession>
<organism evidence="7">
    <name type="scientific">Megacormus gertschi</name>
    <dbReference type="NCBI Taxonomy" id="1843536"/>
    <lineage>
        <taxon>Eukaryota</taxon>
        <taxon>Metazoa</taxon>
        <taxon>Ecdysozoa</taxon>
        <taxon>Arthropoda</taxon>
        <taxon>Chelicerata</taxon>
        <taxon>Arachnida</taxon>
        <taxon>Scorpiones</taxon>
        <taxon>Iurida</taxon>
        <taxon>Chactoidea</taxon>
        <taxon>Euscorpiidae</taxon>
        <taxon>Megacorminae</taxon>
        <taxon>Megacormini</taxon>
        <taxon>Megacormus</taxon>
    </lineage>
</organism>
<evidence type="ECO:0000313" key="7">
    <source>
        <dbReference type="EMBL" id="JAW07061.1"/>
    </source>
</evidence>
<keyword evidence="3 5" id="KW-0732">Signal</keyword>
<proteinExistence type="predicted"/>
<dbReference type="PANTHER" id="PTHR14186:SF20">
    <property type="entry name" value="CYSTEINE-RICH MOTOR NEURON 1 PROTEIN-LIKE"/>
    <property type="match status" value="1"/>
</dbReference>
<evidence type="ECO:0000256" key="1">
    <source>
        <dbReference type="ARBA" id="ARBA00004613"/>
    </source>
</evidence>
<keyword evidence="2" id="KW-0964">Secreted</keyword>
<dbReference type="GO" id="GO:0009966">
    <property type="term" value="P:regulation of signal transduction"/>
    <property type="evidence" value="ECO:0007669"/>
    <property type="project" value="TreeGrafter"/>
</dbReference>
<protein>
    <submittedName>
        <fullName evidence="7">Putative venom gland protein</fullName>
    </submittedName>
</protein>
<evidence type="ECO:0000256" key="4">
    <source>
        <dbReference type="ARBA" id="ARBA00023157"/>
    </source>
</evidence>
<dbReference type="InterPro" id="IPR009030">
    <property type="entry name" value="Growth_fac_rcpt_cys_sf"/>
</dbReference>
<dbReference type="SUPFAM" id="SSF57184">
    <property type="entry name" value="Growth factor receptor domain"/>
    <property type="match status" value="1"/>
</dbReference>
<dbReference type="AlphaFoldDB" id="A0A224XFC4"/>
<dbReference type="InterPro" id="IPR000867">
    <property type="entry name" value="IGFBP-like"/>
</dbReference>
<dbReference type="SMART" id="SM00121">
    <property type="entry name" value="IB"/>
    <property type="match status" value="1"/>
</dbReference>
<comment type="subcellular location">
    <subcellularLocation>
        <location evidence="1">Secreted</location>
    </subcellularLocation>
</comment>
<feature type="signal peptide" evidence="5">
    <location>
        <begin position="1"/>
        <end position="21"/>
    </location>
</feature>
<dbReference type="Pfam" id="PF00219">
    <property type="entry name" value="IGFBP"/>
    <property type="match status" value="1"/>
</dbReference>
<dbReference type="EMBL" id="GFBG01000106">
    <property type="protein sequence ID" value="JAW07061.1"/>
    <property type="molecule type" value="Transcribed_RNA"/>
</dbReference>
<evidence type="ECO:0000256" key="3">
    <source>
        <dbReference type="ARBA" id="ARBA00022729"/>
    </source>
</evidence>
<evidence type="ECO:0000256" key="5">
    <source>
        <dbReference type="SAM" id="SignalP"/>
    </source>
</evidence>